<keyword evidence="1" id="KW-0472">Membrane</keyword>
<keyword evidence="1" id="KW-1133">Transmembrane helix</keyword>
<proteinExistence type="predicted"/>
<accession>A0ABQ2H2Y4</accession>
<dbReference type="Proteomes" id="UP000616499">
    <property type="component" value="Unassembled WGS sequence"/>
</dbReference>
<reference evidence="3" key="1">
    <citation type="journal article" date="2019" name="Int. J. Syst. Evol. Microbiol.">
        <title>The Global Catalogue of Microorganisms (GCM) 10K type strain sequencing project: providing services to taxonomists for standard genome sequencing and annotation.</title>
        <authorList>
            <consortium name="The Broad Institute Genomics Platform"/>
            <consortium name="The Broad Institute Genome Sequencing Center for Infectious Disease"/>
            <person name="Wu L."/>
            <person name="Ma J."/>
        </authorList>
    </citation>
    <scope>NUCLEOTIDE SEQUENCE [LARGE SCALE GENOMIC DNA]</scope>
    <source>
        <strain evidence="3">JCM 13501</strain>
    </source>
</reference>
<protein>
    <submittedName>
        <fullName evidence="2">Uncharacterized protein</fullName>
    </submittedName>
</protein>
<sequence>MEHLTNIDLLDVFYVAVCAGILSVAWLITSGNRRDSEREKRRCYENRS</sequence>
<comment type="caution">
    <text evidence="2">The sequence shown here is derived from an EMBL/GenBank/DDBJ whole genome shotgun (WGS) entry which is preliminary data.</text>
</comment>
<keyword evidence="3" id="KW-1185">Reference proteome</keyword>
<evidence type="ECO:0000313" key="3">
    <source>
        <dbReference type="Proteomes" id="UP000616499"/>
    </source>
</evidence>
<feature type="transmembrane region" description="Helical" evidence="1">
    <location>
        <begin position="12"/>
        <end position="32"/>
    </location>
</feature>
<evidence type="ECO:0000313" key="2">
    <source>
        <dbReference type="EMBL" id="GGM25970.1"/>
    </source>
</evidence>
<dbReference type="EMBL" id="BMNW01000011">
    <property type="protein sequence ID" value="GGM25970.1"/>
    <property type="molecule type" value="Genomic_DNA"/>
</dbReference>
<organism evidence="2 3">
    <name type="scientific">Pseudomonas asuensis</name>
    <dbReference type="NCBI Taxonomy" id="1825787"/>
    <lineage>
        <taxon>Bacteria</taxon>
        <taxon>Pseudomonadati</taxon>
        <taxon>Pseudomonadota</taxon>
        <taxon>Gammaproteobacteria</taxon>
        <taxon>Pseudomonadales</taxon>
        <taxon>Pseudomonadaceae</taxon>
        <taxon>Pseudomonas</taxon>
    </lineage>
</organism>
<evidence type="ECO:0000256" key="1">
    <source>
        <dbReference type="SAM" id="Phobius"/>
    </source>
</evidence>
<name>A0ABQ2H2Y4_9PSED</name>
<gene>
    <name evidence="2" type="ORF">GCM10009425_40910</name>
</gene>
<keyword evidence="1" id="KW-0812">Transmembrane</keyword>